<dbReference type="Gene3D" id="2.40.110.10">
    <property type="entry name" value="Butyryl-CoA Dehydrogenase, subunit A, domain 2"/>
    <property type="match status" value="1"/>
</dbReference>
<dbReference type="SUPFAM" id="SSF56645">
    <property type="entry name" value="Acyl-CoA dehydrogenase NM domain-like"/>
    <property type="match status" value="1"/>
</dbReference>
<gene>
    <name evidence="3" type="ORF">O6P37_19910</name>
</gene>
<sequence length="398" mass="42313">MTTLDATTTETAADVLDRVRALQPLIREHSAQNERDRKVSNKVIAALQDAGAFRLAAPRRFGGLEAGLRAMLDLSALIAEADGGTSWVTTLSNINAWSTCLYDEAVVAEIYANGPDTILSGVVSPGGTARKVAGGYVINGQWPYSSASLHADWVSGGVWEVDGDGDEIDQAMVVMPIADVQIKDTWYVAGMRASGSNTIVAEEVFVPDHRLSSMLPVVSGGYLEQYPDNPFYRAAFASMLVLVLVGPQLGLGRAALGITVTKASAKALAYTNIEHQADSVAFQLLVADAASKIETAHLHAYRAADDVEGYAAQGVYPDFAARARMRADSAVALTSINSAINTLLNACGAGSFADVNPMQRIWRDSNVGQRHAVMLPQVSMETYGKALLGKTDHITAIL</sequence>
<dbReference type="InterPro" id="IPR009100">
    <property type="entry name" value="AcylCoA_DH/oxidase_NM_dom_sf"/>
</dbReference>
<keyword evidence="4" id="KW-1185">Reference proteome</keyword>
<dbReference type="InterPro" id="IPR037069">
    <property type="entry name" value="AcylCoA_DH/ox_N_sf"/>
</dbReference>
<dbReference type="Proteomes" id="UP001142153">
    <property type="component" value="Unassembled WGS sequence"/>
</dbReference>
<dbReference type="PANTHER" id="PTHR43884">
    <property type="entry name" value="ACYL-COA DEHYDROGENASE"/>
    <property type="match status" value="1"/>
</dbReference>
<comment type="caution">
    <text evidence="3">The sequence shown here is derived from an EMBL/GenBank/DDBJ whole genome shotgun (WGS) entry which is preliminary data.</text>
</comment>
<dbReference type="PIRSF" id="PIRSF016578">
    <property type="entry name" value="HsaA"/>
    <property type="match status" value="1"/>
</dbReference>
<dbReference type="InterPro" id="IPR013107">
    <property type="entry name" value="Acyl-CoA_DH_C"/>
</dbReference>
<proteinExistence type="predicted"/>
<evidence type="ECO:0000313" key="4">
    <source>
        <dbReference type="Proteomes" id="UP001142153"/>
    </source>
</evidence>
<evidence type="ECO:0000259" key="2">
    <source>
        <dbReference type="Pfam" id="PF08028"/>
    </source>
</evidence>
<organism evidence="3 4">
    <name type="scientific">Mycobacterium hippophais</name>
    <dbReference type="NCBI Taxonomy" id="3016340"/>
    <lineage>
        <taxon>Bacteria</taxon>
        <taxon>Bacillati</taxon>
        <taxon>Actinomycetota</taxon>
        <taxon>Actinomycetes</taxon>
        <taxon>Mycobacteriales</taxon>
        <taxon>Mycobacteriaceae</taxon>
        <taxon>Mycobacterium</taxon>
    </lineage>
</organism>
<dbReference type="RefSeq" id="WP_269895704.1">
    <property type="nucleotide sequence ID" value="NZ_JAPZPY010000010.1"/>
</dbReference>
<accession>A0ABT4PX24</accession>
<protein>
    <submittedName>
        <fullName evidence="3">Oxidoreductase</fullName>
    </submittedName>
</protein>
<evidence type="ECO:0000313" key="3">
    <source>
        <dbReference type="EMBL" id="MCZ8381139.1"/>
    </source>
</evidence>
<dbReference type="InterPro" id="IPR036250">
    <property type="entry name" value="AcylCo_DH-like_C"/>
</dbReference>
<feature type="domain" description="Acyl-CoA dehydrogenase C-terminal" evidence="2">
    <location>
        <begin position="243"/>
        <end position="374"/>
    </location>
</feature>
<dbReference type="EMBL" id="JAPZPY010000010">
    <property type="protein sequence ID" value="MCZ8381139.1"/>
    <property type="molecule type" value="Genomic_DNA"/>
</dbReference>
<dbReference type="Gene3D" id="1.20.140.10">
    <property type="entry name" value="Butyryl-CoA Dehydrogenase, subunit A, domain 3"/>
    <property type="match status" value="1"/>
</dbReference>
<dbReference type="InterPro" id="IPR046373">
    <property type="entry name" value="Acyl-CoA_Oxase/DH_mid-dom_sf"/>
</dbReference>
<dbReference type="PANTHER" id="PTHR43884:SF12">
    <property type="entry name" value="ISOVALERYL-COA DEHYDROGENASE, MITOCHONDRIAL-RELATED"/>
    <property type="match status" value="1"/>
</dbReference>
<dbReference type="Pfam" id="PF08028">
    <property type="entry name" value="Acyl-CoA_dh_2"/>
    <property type="match status" value="1"/>
</dbReference>
<dbReference type="Gene3D" id="1.10.540.10">
    <property type="entry name" value="Acyl-CoA dehydrogenase/oxidase, N-terminal domain"/>
    <property type="match status" value="1"/>
</dbReference>
<evidence type="ECO:0000256" key="1">
    <source>
        <dbReference type="ARBA" id="ARBA00023002"/>
    </source>
</evidence>
<keyword evidence="1" id="KW-0560">Oxidoreductase</keyword>
<name>A0ABT4PX24_9MYCO</name>
<dbReference type="SUPFAM" id="SSF47203">
    <property type="entry name" value="Acyl-CoA dehydrogenase C-terminal domain-like"/>
    <property type="match status" value="1"/>
</dbReference>
<reference evidence="3" key="1">
    <citation type="submission" date="2022-12" db="EMBL/GenBank/DDBJ databases">
        <authorList>
            <person name="Deng Y."/>
            <person name="Zhang Y.-Q."/>
        </authorList>
    </citation>
    <scope>NUCLEOTIDE SEQUENCE</scope>
    <source>
        <strain evidence="3">CPCC 205372</strain>
    </source>
</reference>